<feature type="domain" description="PAC" evidence="13">
    <location>
        <begin position="77"/>
        <end position="128"/>
    </location>
</feature>
<accession>A0ABU3Q0Q7</accession>
<evidence type="ECO:0000259" key="14">
    <source>
        <dbReference type="PROSITE" id="PS50894"/>
    </source>
</evidence>
<dbReference type="Gene3D" id="3.30.450.20">
    <property type="entry name" value="PAS domain"/>
    <property type="match status" value="2"/>
</dbReference>
<dbReference type="PROSITE" id="PS50112">
    <property type="entry name" value="PAS"/>
    <property type="match status" value="2"/>
</dbReference>
<dbReference type="PROSITE" id="PS50113">
    <property type="entry name" value="PAC"/>
    <property type="match status" value="2"/>
</dbReference>
<feature type="domain" description="PAS" evidence="12">
    <location>
        <begin position="157"/>
        <end position="202"/>
    </location>
</feature>
<evidence type="ECO:0000259" key="12">
    <source>
        <dbReference type="PROSITE" id="PS50112"/>
    </source>
</evidence>
<evidence type="ECO:0000256" key="3">
    <source>
        <dbReference type="ARBA" id="ARBA00012438"/>
    </source>
</evidence>
<evidence type="ECO:0000259" key="11">
    <source>
        <dbReference type="PROSITE" id="PS50110"/>
    </source>
</evidence>
<evidence type="ECO:0000256" key="4">
    <source>
        <dbReference type="ARBA" id="ARBA00022553"/>
    </source>
</evidence>
<dbReference type="PANTHER" id="PTHR45339:SF5">
    <property type="entry name" value="HISTIDINE KINASE"/>
    <property type="match status" value="1"/>
</dbReference>
<dbReference type="SMART" id="SM00388">
    <property type="entry name" value="HisKA"/>
    <property type="match status" value="1"/>
</dbReference>
<dbReference type="CDD" id="cd17546">
    <property type="entry name" value="REC_hyHK_CKI1_RcsC-like"/>
    <property type="match status" value="2"/>
</dbReference>
<dbReference type="SUPFAM" id="SSF55785">
    <property type="entry name" value="PYP-like sensor domain (PAS domain)"/>
    <property type="match status" value="2"/>
</dbReference>
<evidence type="ECO:0000256" key="8">
    <source>
        <dbReference type="PROSITE-ProRule" id="PRU00169"/>
    </source>
</evidence>
<dbReference type="InterPro" id="IPR004358">
    <property type="entry name" value="Sig_transdc_His_kin-like_C"/>
</dbReference>
<dbReference type="EMBL" id="JAVYII010000009">
    <property type="protein sequence ID" value="MDT9595059.1"/>
    <property type="molecule type" value="Genomic_DNA"/>
</dbReference>
<keyword evidence="16" id="KW-1185">Reference proteome</keyword>
<dbReference type="PANTHER" id="PTHR45339">
    <property type="entry name" value="HYBRID SIGNAL TRANSDUCTION HISTIDINE KINASE J"/>
    <property type="match status" value="1"/>
</dbReference>
<dbReference type="CDD" id="cd00082">
    <property type="entry name" value="HisKA"/>
    <property type="match status" value="1"/>
</dbReference>
<dbReference type="SMART" id="SM00091">
    <property type="entry name" value="PAS"/>
    <property type="match status" value="2"/>
</dbReference>
<dbReference type="SUPFAM" id="SSF47384">
    <property type="entry name" value="Homodimeric domain of signal transducing histidine kinase"/>
    <property type="match status" value="1"/>
</dbReference>
<dbReference type="Pfam" id="PF00072">
    <property type="entry name" value="Response_reg"/>
    <property type="match status" value="2"/>
</dbReference>
<feature type="modified residue" description="Phosphohistidine" evidence="7">
    <location>
        <position position="1009"/>
    </location>
</feature>
<feature type="domain" description="Response regulatory" evidence="11">
    <location>
        <begin position="669"/>
        <end position="789"/>
    </location>
</feature>
<dbReference type="InterPro" id="IPR003594">
    <property type="entry name" value="HATPase_dom"/>
</dbReference>
<dbReference type="InterPro" id="IPR035965">
    <property type="entry name" value="PAS-like_dom_sf"/>
</dbReference>
<evidence type="ECO:0000256" key="6">
    <source>
        <dbReference type="ARBA" id="ARBA00023012"/>
    </source>
</evidence>
<dbReference type="SUPFAM" id="SSF52172">
    <property type="entry name" value="CheY-like"/>
    <property type="match status" value="2"/>
</dbReference>
<comment type="caution">
    <text evidence="15">The sequence shown here is derived from an EMBL/GenBank/DDBJ whole genome shotgun (WGS) entry which is preliminary data.</text>
</comment>
<dbReference type="Pfam" id="PF08447">
    <property type="entry name" value="PAS_3"/>
    <property type="match status" value="1"/>
</dbReference>
<dbReference type="InterPro" id="IPR036641">
    <property type="entry name" value="HPT_dom_sf"/>
</dbReference>
<dbReference type="Pfam" id="PF08448">
    <property type="entry name" value="PAS_4"/>
    <property type="match status" value="1"/>
</dbReference>
<dbReference type="InterPro" id="IPR003661">
    <property type="entry name" value="HisK_dim/P_dom"/>
</dbReference>
<dbReference type="InterPro" id="IPR011006">
    <property type="entry name" value="CheY-like_superfamily"/>
</dbReference>
<evidence type="ECO:0000259" key="10">
    <source>
        <dbReference type="PROSITE" id="PS50109"/>
    </source>
</evidence>
<evidence type="ECO:0000256" key="1">
    <source>
        <dbReference type="ARBA" id="ARBA00000085"/>
    </source>
</evidence>
<reference evidence="15 16" key="1">
    <citation type="submission" date="2023-08" db="EMBL/GenBank/DDBJ databases">
        <title>Nocardioides seae sp. nov., a bacterium isolated from a soil.</title>
        <authorList>
            <person name="Wang X."/>
        </authorList>
    </citation>
    <scope>NUCLEOTIDE SEQUENCE [LARGE SCALE GENOMIC DNA]</scope>
    <source>
        <strain evidence="15 16">YZH12</strain>
    </source>
</reference>
<organism evidence="15 16">
    <name type="scientific">Nocardioides imazamoxiresistens</name>
    <dbReference type="NCBI Taxonomy" id="3231893"/>
    <lineage>
        <taxon>Bacteria</taxon>
        <taxon>Bacillati</taxon>
        <taxon>Actinomycetota</taxon>
        <taxon>Actinomycetes</taxon>
        <taxon>Propionibacteriales</taxon>
        <taxon>Nocardioidaceae</taxon>
        <taxon>Nocardioides</taxon>
    </lineage>
</organism>
<protein>
    <recommendedName>
        <fullName evidence="3">histidine kinase</fullName>
        <ecNumber evidence="3">2.7.13.3</ecNumber>
    </recommendedName>
</protein>
<dbReference type="CDD" id="cd00130">
    <property type="entry name" value="PAS"/>
    <property type="match status" value="2"/>
</dbReference>
<dbReference type="SUPFAM" id="SSF47226">
    <property type="entry name" value="Histidine-containing phosphotransfer domain, HPT domain"/>
    <property type="match status" value="1"/>
</dbReference>
<feature type="modified residue" description="4-aspartylphosphate" evidence="8">
    <location>
        <position position="723"/>
    </location>
</feature>
<dbReference type="SMART" id="SM00387">
    <property type="entry name" value="HATPase_c"/>
    <property type="match status" value="1"/>
</dbReference>
<dbReference type="InterPro" id="IPR013655">
    <property type="entry name" value="PAS_fold_3"/>
</dbReference>
<dbReference type="PROSITE" id="PS50110">
    <property type="entry name" value="RESPONSE_REGULATORY"/>
    <property type="match status" value="2"/>
</dbReference>
<feature type="domain" description="PAC" evidence="13">
    <location>
        <begin position="204"/>
        <end position="257"/>
    </location>
</feature>
<dbReference type="NCBIfam" id="TIGR00229">
    <property type="entry name" value="sensory_box"/>
    <property type="match status" value="1"/>
</dbReference>
<dbReference type="CDD" id="cd00088">
    <property type="entry name" value="HPT"/>
    <property type="match status" value="1"/>
</dbReference>
<dbReference type="EC" id="2.7.13.3" evidence="3"/>
<keyword evidence="5" id="KW-0418">Kinase</keyword>
<evidence type="ECO:0000256" key="9">
    <source>
        <dbReference type="SAM" id="MobiDB-lite"/>
    </source>
</evidence>
<dbReference type="Gene3D" id="1.10.287.130">
    <property type="match status" value="1"/>
</dbReference>
<dbReference type="PROSITE" id="PS50894">
    <property type="entry name" value="HPT"/>
    <property type="match status" value="1"/>
</dbReference>
<feature type="domain" description="Histidine kinase" evidence="10">
    <location>
        <begin position="427"/>
        <end position="648"/>
    </location>
</feature>
<evidence type="ECO:0000259" key="13">
    <source>
        <dbReference type="PROSITE" id="PS50113"/>
    </source>
</evidence>
<evidence type="ECO:0000313" key="15">
    <source>
        <dbReference type="EMBL" id="MDT9595059.1"/>
    </source>
</evidence>
<feature type="domain" description="HPt" evidence="14">
    <location>
        <begin position="970"/>
        <end position="1063"/>
    </location>
</feature>
<dbReference type="InterPro" id="IPR013656">
    <property type="entry name" value="PAS_4"/>
</dbReference>
<keyword evidence="6" id="KW-0902">Two-component regulatory system</keyword>
<sequence length="1077" mass="116866">MRHDDLHRQVVQSLSDGILVIDLDGRITLANDAAAALFRTDSATLQGRSLDDFHDETGRGQFREFLDRAARGELVGHEVDSMYVAEDGSRVWVRLMQTGLVQDGSVDGIILRITDNHETKELLDRLSESGAELERAERIARLGSWTWDLVDGEVRHSQGLDELFGQFVDDLLSRDYDVVLGITHPEDHDRLRAALATLQSGEKPRIDVELRQRGEDGWMWLRMRALATYDTEGELIRISGTHQDVTRARATSDQLQDQVTQNSLMQAIASAANEAATLDDVLVHAQAMVVLHDDWERGRAFLPTPDGDLAPRYYAEEDRLEDERRADVAARELATARRALAERAAVWDDSARLTIAFPIVLGEEVVAVVTITSSPPLYRHDMIRSMVEQAGLQLARVAEREQAAREVAAARDRAVEASRHKSEFLATMSHEIRTPLNGIIGLTELLGRTPLDPQQRHLASGIAVSGRSLLGIINDILDFSKIEAGHLEVETIDFEVRDVLDQVTSVLAESARAKGLDLQVSCHPDVPQVLAGDPMRLAQVITNLGSNAVKFTSRGSVTIRATSEPLEGGDAMLRIEVGDTGVGISDEQRRDIFHPFTQADTSTTRRFGGTGLGLAISAELVEAFGGELGVESVVGEGSTFWFTACLGAPTGSQHDARLRRTREKLGRHRLLVVDDNVQNRLILREQLSWWHVTSTGVASVEEARSALTAALDAGDPFDAVLLDLAMPDEDGLALARHVRDDPRLGGLPVVMLSSMTPPTPAQMAELGIAEGLTKPVQANALRDVLLRLLTGAEPPPPDDGPAAGQREGRILVVEDNPVNQVVARGLLSAMGYQVDTADDGIDALTLIEAGDYDVVLMDLQMPRLDGYETTRRLRAREAAEGSGRTPVLAMTAAAITGERDKCLAAGMDDFITKPVAPATLAAALDRWAPWTGSGDGSEIASRPDAPAPGPESTHLDLERLEMLREVSPDDHSYLDRVIGGFSTRIPEIVTELRAAVESDDAAGTARTAHSIKGSALNIGLPPIAELGSELEARGRAGDLAGADDLVLRLEAAVIDAQEALAAYQEWYRSLPPEDPAG</sequence>
<keyword evidence="5" id="KW-0808">Transferase</keyword>
<evidence type="ECO:0000256" key="5">
    <source>
        <dbReference type="ARBA" id="ARBA00022777"/>
    </source>
</evidence>
<dbReference type="InterPro" id="IPR036097">
    <property type="entry name" value="HisK_dim/P_sf"/>
</dbReference>
<dbReference type="Proteomes" id="UP001268542">
    <property type="component" value="Unassembled WGS sequence"/>
</dbReference>
<dbReference type="InterPro" id="IPR000014">
    <property type="entry name" value="PAS"/>
</dbReference>
<feature type="modified residue" description="4-aspartylphosphate" evidence="8">
    <location>
        <position position="858"/>
    </location>
</feature>
<dbReference type="InterPro" id="IPR000700">
    <property type="entry name" value="PAS-assoc_C"/>
</dbReference>
<gene>
    <name evidence="15" type="ORF">RDV89_18365</name>
</gene>
<feature type="domain" description="Response regulatory" evidence="11">
    <location>
        <begin position="809"/>
        <end position="928"/>
    </location>
</feature>
<dbReference type="PRINTS" id="PR00344">
    <property type="entry name" value="BCTRLSENSOR"/>
</dbReference>
<dbReference type="PROSITE" id="PS50109">
    <property type="entry name" value="HIS_KIN"/>
    <property type="match status" value="1"/>
</dbReference>
<dbReference type="Gene3D" id="1.20.120.160">
    <property type="entry name" value="HPT domain"/>
    <property type="match status" value="1"/>
</dbReference>
<dbReference type="Pfam" id="PF02518">
    <property type="entry name" value="HATPase_c"/>
    <property type="match status" value="1"/>
</dbReference>
<proteinExistence type="predicted"/>
<dbReference type="SUPFAM" id="SSF55874">
    <property type="entry name" value="ATPase domain of HSP90 chaperone/DNA topoisomerase II/histidine kinase"/>
    <property type="match status" value="1"/>
</dbReference>
<dbReference type="SMART" id="SM00448">
    <property type="entry name" value="REC"/>
    <property type="match status" value="2"/>
</dbReference>
<keyword evidence="4 8" id="KW-0597">Phosphoprotein</keyword>
<dbReference type="Pfam" id="PF01627">
    <property type="entry name" value="Hpt"/>
    <property type="match status" value="1"/>
</dbReference>
<evidence type="ECO:0000256" key="2">
    <source>
        <dbReference type="ARBA" id="ARBA00004236"/>
    </source>
</evidence>
<dbReference type="Gene3D" id="3.40.50.2300">
    <property type="match status" value="2"/>
</dbReference>
<dbReference type="Pfam" id="PF00512">
    <property type="entry name" value="HisKA"/>
    <property type="match status" value="1"/>
</dbReference>
<dbReference type="SMART" id="SM00086">
    <property type="entry name" value="PAC"/>
    <property type="match status" value="1"/>
</dbReference>
<comment type="catalytic activity">
    <reaction evidence="1">
        <text>ATP + protein L-histidine = ADP + protein N-phospho-L-histidine.</text>
        <dbReference type="EC" id="2.7.13.3"/>
    </reaction>
</comment>
<dbReference type="RefSeq" id="WP_315735439.1">
    <property type="nucleotide sequence ID" value="NZ_JAVYII010000009.1"/>
</dbReference>
<dbReference type="InterPro" id="IPR001789">
    <property type="entry name" value="Sig_transdc_resp-reg_receiver"/>
</dbReference>
<evidence type="ECO:0000313" key="16">
    <source>
        <dbReference type="Proteomes" id="UP001268542"/>
    </source>
</evidence>
<dbReference type="InterPro" id="IPR036890">
    <property type="entry name" value="HATPase_C_sf"/>
</dbReference>
<dbReference type="InterPro" id="IPR001610">
    <property type="entry name" value="PAC"/>
</dbReference>
<evidence type="ECO:0000256" key="7">
    <source>
        <dbReference type="PROSITE-ProRule" id="PRU00110"/>
    </source>
</evidence>
<dbReference type="InterPro" id="IPR005467">
    <property type="entry name" value="His_kinase_dom"/>
</dbReference>
<dbReference type="Gene3D" id="3.30.565.10">
    <property type="entry name" value="Histidine kinase-like ATPase, C-terminal domain"/>
    <property type="match status" value="1"/>
</dbReference>
<dbReference type="CDD" id="cd16922">
    <property type="entry name" value="HATPase_EvgS-ArcB-TorS-like"/>
    <property type="match status" value="1"/>
</dbReference>
<feature type="domain" description="PAS" evidence="12">
    <location>
        <begin position="3"/>
        <end position="73"/>
    </location>
</feature>
<name>A0ABU3Q0Q7_9ACTN</name>
<feature type="region of interest" description="Disordered" evidence="9">
    <location>
        <begin position="933"/>
        <end position="953"/>
    </location>
</feature>
<comment type="subcellular location">
    <subcellularLocation>
        <location evidence="2">Cell membrane</location>
    </subcellularLocation>
</comment>
<dbReference type="InterPro" id="IPR008207">
    <property type="entry name" value="Sig_transdc_His_kin_Hpt_dom"/>
</dbReference>